<dbReference type="Proteomes" id="UP000001302">
    <property type="component" value="Chromosome"/>
</dbReference>
<evidence type="ECO:0000256" key="2">
    <source>
        <dbReference type="ARBA" id="ARBA00022598"/>
    </source>
</evidence>
<dbReference type="eggNOG" id="COG0037">
    <property type="taxonomic scope" value="Bacteria"/>
</dbReference>
<dbReference type="PANTHER" id="PTHR43033">
    <property type="entry name" value="TRNA(ILE)-LYSIDINE SYNTHASE-RELATED"/>
    <property type="match status" value="1"/>
</dbReference>
<keyword evidence="4" id="KW-0547">Nucleotide-binding</keyword>
<evidence type="ECO:0000256" key="1">
    <source>
        <dbReference type="ARBA" id="ARBA00013267"/>
    </source>
</evidence>
<protein>
    <recommendedName>
        <fullName evidence="1">tRNA(Ile)-lysidine synthetase</fullName>
        <ecNumber evidence="1">6.3.4.19</ecNumber>
    </recommendedName>
</protein>
<evidence type="ECO:0000313" key="9">
    <source>
        <dbReference type="Proteomes" id="UP000001302"/>
    </source>
</evidence>
<dbReference type="SUPFAM" id="SSF52402">
    <property type="entry name" value="Adenine nucleotide alpha hydrolases-like"/>
    <property type="match status" value="1"/>
</dbReference>
<dbReference type="NCBIfam" id="TIGR02432">
    <property type="entry name" value="lysidine_TilS_N"/>
    <property type="match status" value="1"/>
</dbReference>
<dbReference type="GO" id="GO:0005524">
    <property type="term" value="F:ATP binding"/>
    <property type="evidence" value="ECO:0007669"/>
    <property type="project" value="UniProtKB-KW"/>
</dbReference>
<dbReference type="InterPro" id="IPR014729">
    <property type="entry name" value="Rossmann-like_a/b/a_fold"/>
</dbReference>
<evidence type="ECO:0000256" key="6">
    <source>
        <dbReference type="ARBA" id="ARBA00048539"/>
    </source>
</evidence>
<name>E0TID3_PARBH</name>
<accession>E0TID3</accession>
<dbReference type="HOGENOM" id="CLU_018869_3_2_5"/>
<evidence type="ECO:0000259" key="7">
    <source>
        <dbReference type="Pfam" id="PF01171"/>
    </source>
</evidence>
<dbReference type="EMBL" id="CP002156">
    <property type="protein sequence ID" value="ADM09717.1"/>
    <property type="molecule type" value="Genomic_DNA"/>
</dbReference>
<reference evidence="8 9" key="2">
    <citation type="journal article" date="2011" name="J. Bacteriol.">
        <title>Complete genome sequence of strain HTCC2503T of Parvularcula bermudensis, the type species of the order "Parvularculales" in the class Alphaproteobacteria.</title>
        <authorList>
            <person name="Oh H.M."/>
            <person name="Kang I."/>
            <person name="Vergin K.L."/>
            <person name="Kang D."/>
            <person name="Rhee K.H."/>
            <person name="Giovannoni S.J."/>
            <person name="Cho J.C."/>
        </authorList>
    </citation>
    <scope>NUCLEOTIDE SEQUENCE [LARGE SCALE GENOMIC DNA]</scope>
    <source>
        <strain evidence="9">ATCC BAA-594 / HTCC2503 / KCTC 12087</strain>
    </source>
</reference>
<evidence type="ECO:0000256" key="3">
    <source>
        <dbReference type="ARBA" id="ARBA00022694"/>
    </source>
</evidence>
<dbReference type="STRING" id="314260.PB2503_08309"/>
<reference evidence="9" key="1">
    <citation type="submission" date="2010-08" db="EMBL/GenBank/DDBJ databases">
        <title>Genome sequence of Parvularcula bermudensis HTCC2503.</title>
        <authorList>
            <person name="Kang D.-M."/>
            <person name="Oh H.-M."/>
            <person name="Cho J.-C."/>
        </authorList>
    </citation>
    <scope>NUCLEOTIDE SEQUENCE [LARGE SCALE GENOMIC DNA]</scope>
    <source>
        <strain evidence="9">ATCC BAA-594 / HTCC2503 / KCTC 12087</strain>
    </source>
</reference>
<comment type="catalytic activity">
    <reaction evidence="6">
        <text>cytidine(34) in tRNA(Ile2) + L-lysine + ATP = lysidine(34) in tRNA(Ile2) + AMP + diphosphate + H(+)</text>
        <dbReference type="Rhea" id="RHEA:43744"/>
        <dbReference type="Rhea" id="RHEA-COMP:10625"/>
        <dbReference type="Rhea" id="RHEA-COMP:10670"/>
        <dbReference type="ChEBI" id="CHEBI:15378"/>
        <dbReference type="ChEBI" id="CHEBI:30616"/>
        <dbReference type="ChEBI" id="CHEBI:32551"/>
        <dbReference type="ChEBI" id="CHEBI:33019"/>
        <dbReference type="ChEBI" id="CHEBI:82748"/>
        <dbReference type="ChEBI" id="CHEBI:83665"/>
        <dbReference type="ChEBI" id="CHEBI:456215"/>
        <dbReference type="EC" id="6.3.4.19"/>
    </reaction>
</comment>
<keyword evidence="5" id="KW-0067">ATP-binding</keyword>
<dbReference type="Gene3D" id="3.40.50.620">
    <property type="entry name" value="HUPs"/>
    <property type="match status" value="1"/>
</dbReference>
<dbReference type="KEGG" id="pbr:PB2503_08309"/>
<dbReference type="AlphaFoldDB" id="E0TID3"/>
<evidence type="ECO:0000256" key="4">
    <source>
        <dbReference type="ARBA" id="ARBA00022741"/>
    </source>
</evidence>
<dbReference type="Pfam" id="PF01171">
    <property type="entry name" value="ATP_bind_3"/>
    <property type="match status" value="1"/>
</dbReference>
<organism evidence="8 9">
    <name type="scientific">Parvularcula bermudensis (strain ATCC BAA-594 / HTCC2503 / KCTC 12087)</name>
    <dbReference type="NCBI Taxonomy" id="314260"/>
    <lineage>
        <taxon>Bacteria</taxon>
        <taxon>Pseudomonadati</taxon>
        <taxon>Pseudomonadota</taxon>
        <taxon>Alphaproteobacteria</taxon>
        <taxon>Parvularculales</taxon>
        <taxon>Parvularculaceae</taxon>
        <taxon>Parvularcula</taxon>
    </lineage>
</organism>
<dbReference type="GO" id="GO:0032267">
    <property type="term" value="F:tRNA(Ile)-lysidine synthase activity"/>
    <property type="evidence" value="ECO:0007669"/>
    <property type="project" value="UniProtKB-EC"/>
</dbReference>
<dbReference type="EC" id="6.3.4.19" evidence="1"/>
<dbReference type="InterPro" id="IPR011063">
    <property type="entry name" value="TilS/TtcA_N"/>
</dbReference>
<dbReference type="InterPro" id="IPR012094">
    <property type="entry name" value="tRNA_Ile_lys_synt"/>
</dbReference>
<keyword evidence="3" id="KW-0819">tRNA processing</keyword>
<sequence length="393" mass="42202">MRPSSREEADLVAAWCRARGLRHTTLTWARSDPARKGGGTLTAAARQARYKLLCQACEQHGLDRVATAHTADDQAETVFMRLRRGGGQGMAGMPRERLIAAGPGPAIRLLRPLLGVRRARLRAYAKTHDLPFVDDPSNADPRYERVRVRALLGALEEQGLLTVAALCEVAEATALADRRGDGRDLVQAYLTAEGLHSDGSVYLPLHLPADGTALGVAPLARVIAALGSAPPRWADVPPPASIVAPLTLSGVQIEPDPNGKGLWVFREPAALLGRRDGSRPLVPQPLKAGQHVLFDRRFIVTAPPDTPPGASLCPLGQLVPPSIALSTSARRRLATLPVICVGERVSHLPEGTGPTVSQGFARWKDGLGFLHANSEYEAKPIMLERFADSVIRF</sequence>
<dbReference type="CDD" id="cd01992">
    <property type="entry name" value="TilS_N"/>
    <property type="match status" value="1"/>
</dbReference>
<keyword evidence="2" id="KW-0436">Ligase</keyword>
<keyword evidence="9" id="KW-1185">Reference proteome</keyword>
<evidence type="ECO:0000256" key="5">
    <source>
        <dbReference type="ARBA" id="ARBA00022840"/>
    </source>
</evidence>
<dbReference type="PANTHER" id="PTHR43033:SF1">
    <property type="entry name" value="TRNA(ILE)-LYSIDINE SYNTHASE-RELATED"/>
    <property type="match status" value="1"/>
</dbReference>
<dbReference type="GO" id="GO:0008033">
    <property type="term" value="P:tRNA processing"/>
    <property type="evidence" value="ECO:0007669"/>
    <property type="project" value="UniProtKB-KW"/>
</dbReference>
<proteinExistence type="predicted"/>
<evidence type="ECO:0000313" key="8">
    <source>
        <dbReference type="EMBL" id="ADM09717.1"/>
    </source>
</evidence>
<gene>
    <name evidence="8" type="ordered locus">PB2503_08309</name>
</gene>
<feature type="domain" description="tRNA(Ile)-lysidine/2-thiocytidine synthase N-terminal" evidence="7">
    <location>
        <begin position="2"/>
        <end position="150"/>
    </location>
</feature>
<dbReference type="InterPro" id="IPR012795">
    <property type="entry name" value="tRNA_Ile_lys_synt_N"/>
</dbReference>